<dbReference type="EMBL" id="LJTC01000015">
    <property type="protein sequence ID" value="KPM80787.1"/>
    <property type="molecule type" value="Genomic_DNA"/>
</dbReference>
<dbReference type="STRING" id="570156.AOG27_19000"/>
<keyword evidence="2" id="KW-0560">Oxidoreductase</keyword>
<dbReference type="InterPro" id="IPR000683">
    <property type="entry name" value="Gfo/Idh/MocA-like_OxRdtase_N"/>
</dbReference>
<dbReference type="InterPro" id="IPR036291">
    <property type="entry name" value="NAD(P)-bd_dom_sf"/>
</dbReference>
<evidence type="ECO:0000256" key="2">
    <source>
        <dbReference type="ARBA" id="ARBA00023002"/>
    </source>
</evidence>
<dbReference type="PATRIC" id="fig|570156.3.peg.1725"/>
<evidence type="ECO:0000256" key="1">
    <source>
        <dbReference type="ARBA" id="ARBA00022729"/>
    </source>
</evidence>
<accession>A0A0P7E1W5</accession>
<protein>
    <submittedName>
        <fullName evidence="5">Oxidoreductase</fullName>
    </submittedName>
</protein>
<gene>
    <name evidence="5" type="ORF">AOG27_19000</name>
</gene>
<sequence length="323" mass="35698">MNKPMRFAIIGCGAVTEVKSGPAYQHAEGIALIGVTRRDLEKAHDYAKRHNVAKVFASPSELINDNSVDAVYIATPPDSHKAFALEVAAAGKPCCIEKPLAPSYQDSLDIVTAFKEAKQPLFVSYYRRSLPRFNHVKQLLEQGAIGKPRHVSWHLSKAPNALDLSGEYNWRTDQNVARGGYFDDLASHGLDLLAYLLGDFNKVHGLCANQQGLYSAFDAITAHWQHQSGVTGTGSWNFASSNRFDDVMIFGSEGELSFSVFDEKPILLNNAQGKQQFVIDNPAHIQQYHVENMANYFHAQQPHPSSGESALHTSWVMEKILSG</sequence>
<dbReference type="RefSeq" id="WP_054554569.1">
    <property type="nucleotide sequence ID" value="NZ_LJTC01000015.1"/>
</dbReference>
<feature type="domain" description="GFO/IDH/MocA-like oxidoreductase" evidence="4">
    <location>
        <begin position="133"/>
        <end position="256"/>
    </location>
</feature>
<comment type="caution">
    <text evidence="5">The sequence shown here is derived from an EMBL/GenBank/DDBJ whole genome shotgun (WGS) entry which is preliminary data.</text>
</comment>
<evidence type="ECO:0000259" key="4">
    <source>
        <dbReference type="Pfam" id="PF22725"/>
    </source>
</evidence>
<proteinExistence type="predicted"/>
<dbReference type="InterPro" id="IPR050463">
    <property type="entry name" value="Gfo/Idh/MocA_oxidrdct_glycsds"/>
</dbReference>
<dbReference type="InterPro" id="IPR055170">
    <property type="entry name" value="GFO_IDH_MocA-like_dom"/>
</dbReference>
<dbReference type="Pfam" id="PF22725">
    <property type="entry name" value="GFO_IDH_MocA_C3"/>
    <property type="match status" value="1"/>
</dbReference>
<reference evidence="5 6" key="1">
    <citation type="submission" date="2015-09" db="EMBL/GenBank/DDBJ databases">
        <title>Draft Genome Sequence of Pseudoalteromonas lipolytica UCD-48B.</title>
        <authorList>
            <person name="Krusor M."/>
            <person name="Coil D.A."/>
            <person name="Lang J.M."/>
            <person name="Eisen J.A."/>
            <person name="Alexiev A."/>
        </authorList>
    </citation>
    <scope>NUCLEOTIDE SEQUENCE [LARGE SCALE GENOMIC DNA]</scope>
    <source>
        <strain evidence="5 6">UCD-48B</strain>
    </source>
</reference>
<dbReference type="Gene3D" id="3.30.360.10">
    <property type="entry name" value="Dihydrodipicolinate Reductase, domain 2"/>
    <property type="match status" value="1"/>
</dbReference>
<feature type="domain" description="Gfo/Idh/MocA-like oxidoreductase N-terminal" evidence="3">
    <location>
        <begin position="5"/>
        <end position="124"/>
    </location>
</feature>
<dbReference type="SUPFAM" id="SSF55347">
    <property type="entry name" value="Glyceraldehyde-3-phosphate dehydrogenase-like, C-terminal domain"/>
    <property type="match status" value="1"/>
</dbReference>
<evidence type="ECO:0000313" key="5">
    <source>
        <dbReference type="EMBL" id="KPM80787.1"/>
    </source>
</evidence>
<dbReference type="OrthoDB" id="9781031at2"/>
<dbReference type="PANTHER" id="PTHR43818">
    <property type="entry name" value="BCDNA.GH03377"/>
    <property type="match status" value="1"/>
</dbReference>
<dbReference type="Proteomes" id="UP000050378">
    <property type="component" value="Unassembled WGS sequence"/>
</dbReference>
<dbReference type="Pfam" id="PF01408">
    <property type="entry name" value="GFO_IDH_MocA"/>
    <property type="match status" value="1"/>
</dbReference>
<keyword evidence="1" id="KW-0732">Signal</keyword>
<name>A0A0P7E1W5_9GAMM</name>
<dbReference type="AlphaFoldDB" id="A0A0P7E1W5"/>
<evidence type="ECO:0000259" key="3">
    <source>
        <dbReference type="Pfam" id="PF01408"/>
    </source>
</evidence>
<dbReference type="GO" id="GO:0000166">
    <property type="term" value="F:nucleotide binding"/>
    <property type="evidence" value="ECO:0007669"/>
    <property type="project" value="InterPro"/>
</dbReference>
<dbReference type="SUPFAM" id="SSF51735">
    <property type="entry name" value="NAD(P)-binding Rossmann-fold domains"/>
    <property type="match status" value="1"/>
</dbReference>
<dbReference type="Gene3D" id="3.40.50.720">
    <property type="entry name" value="NAD(P)-binding Rossmann-like Domain"/>
    <property type="match status" value="1"/>
</dbReference>
<dbReference type="GO" id="GO:0016491">
    <property type="term" value="F:oxidoreductase activity"/>
    <property type="evidence" value="ECO:0007669"/>
    <property type="project" value="UniProtKB-KW"/>
</dbReference>
<organism evidence="5 6">
    <name type="scientific">Pseudoalteromonas lipolytica</name>
    <dbReference type="NCBI Taxonomy" id="570156"/>
    <lineage>
        <taxon>Bacteria</taxon>
        <taxon>Pseudomonadati</taxon>
        <taxon>Pseudomonadota</taxon>
        <taxon>Gammaproteobacteria</taxon>
        <taxon>Alteromonadales</taxon>
        <taxon>Pseudoalteromonadaceae</taxon>
        <taxon>Pseudoalteromonas</taxon>
    </lineage>
</organism>
<evidence type="ECO:0000313" key="6">
    <source>
        <dbReference type="Proteomes" id="UP000050378"/>
    </source>
</evidence>
<dbReference type="PANTHER" id="PTHR43818:SF11">
    <property type="entry name" value="BCDNA.GH03377"/>
    <property type="match status" value="1"/>
</dbReference>